<keyword evidence="1" id="KW-0813">Transport</keyword>
<evidence type="ECO:0000256" key="6">
    <source>
        <dbReference type="PROSITE-ProRule" id="PRU00433"/>
    </source>
</evidence>
<evidence type="ECO:0000313" key="9">
    <source>
        <dbReference type="EMBL" id="RCL76884.1"/>
    </source>
</evidence>
<dbReference type="PROSITE" id="PS51007">
    <property type="entry name" value="CYTC"/>
    <property type="match status" value="1"/>
</dbReference>
<keyword evidence="4" id="KW-0249">Electron transport</keyword>
<dbReference type="PANTHER" id="PTHR11961">
    <property type="entry name" value="CYTOCHROME C"/>
    <property type="match status" value="1"/>
</dbReference>
<comment type="caution">
    <text evidence="9">The sequence shown here is derived from an EMBL/GenBank/DDBJ whole genome shotgun (WGS) entry which is preliminary data.</text>
</comment>
<feature type="chain" id="PRO_5016875549" evidence="7">
    <location>
        <begin position="29"/>
        <end position="139"/>
    </location>
</feature>
<accession>A0A368DZ24</accession>
<evidence type="ECO:0000313" key="10">
    <source>
        <dbReference type="Proteomes" id="UP000252132"/>
    </source>
</evidence>
<sequence length="139" mass="15004">MKSTSFTFYTFLLALCLFSLPFASQAGAEDYPAGDAAAGAKVFKKCKSCHIVGAGAKNRVGPHLNNIIGRAVGNVDGFKYSKGLMAFAADNPVWTESLLDAYLLNPRQVIKGGRMAFVGLRKEKDRHNVIAYLKEASAE</sequence>
<gene>
    <name evidence="9" type="ORF">DBW69_04570</name>
</gene>
<dbReference type="AlphaFoldDB" id="A0A368DZ24"/>
<organism evidence="9 10">
    <name type="scientific">PS1 clade bacterium</name>
    <dbReference type="NCBI Taxonomy" id="2175152"/>
    <lineage>
        <taxon>Bacteria</taxon>
        <taxon>Pseudomonadati</taxon>
        <taxon>Pseudomonadota</taxon>
        <taxon>Alphaproteobacteria</taxon>
        <taxon>PS1 clade</taxon>
    </lineage>
</organism>
<dbReference type="GO" id="GO:0009055">
    <property type="term" value="F:electron transfer activity"/>
    <property type="evidence" value="ECO:0007669"/>
    <property type="project" value="InterPro"/>
</dbReference>
<feature type="signal peptide" evidence="7">
    <location>
        <begin position="1"/>
        <end position="28"/>
    </location>
</feature>
<keyword evidence="7" id="KW-0732">Signal</keyword>
<evidence type="ECO:0000259" key="8">
    <source>
        <dbReference type="PROSITE" id="PS51007"/>
    </source>
</evidence>
<dbReference type="InterPro" id="IPR009056">
    <property type="entry name" value="Cyt_c-like_dom"/>
</dbReference>
<dbReference type="GO" id="GO:0046872">
    <property type="term" value="F:metal ion binding"/>
    <property type="evidence" value="ECO:0007669"/>
    <property type="project" value="UniProtKB-KW"/>
</dbReference>
<dbReference type="PRINTS" id="PR00604">
    <property type="entry name" value="CYTCHRMECIAB"/>
</dbReference>
<dbReference type="Proteomes" id="UP000252132">
    <property type="component" value="Unassembled WGS sequence"/>
</dbReference>
<keyword evidence="3 6" id="KW-0479">Metal-binding</keyword>
<dbReference type="EMBL" id="QOQF01000015">
    <property type="protein sequence ID" value="RCL76884.1"/>
    <property type="molecule type" value="Genomic_DNA"/>
</dbReference>
<evidence type="ECO:0000256" key="3">
    <source>
        <dbReference type="ARBA" id="ARBA00022723"/>
    </source>
</evidence>
<keyword evidence="2 6" id="KW-0349">Heme</keyword>
<evidence type="ECO:0000256" key="4">
    <source>
        <dbReference type="ARBA" id="ARBA00022982"/>
    </source>
</evidence>
<name>A0A368DZ24_9PROT</name>
<dbReference type="InterPro" id="IPR002327">
    <property type="entry name" value="Cyt_c_1A/1B"/>
</dbReference>
<keyword evidence="5 6" id="KW-0408">Iron</keyword>
<reference evidence="9 10" key="1">
    <citation type="journal article" date="2018" name="Microbiome">
        <title>Fine metagenomic profile of the Mediterranean stratified and mixed water columns revealed by assembly and recruitment.</title>
        <authorList>
            <person name="Haro-Moreno J.M."/>
            <person name="Lopez-Perez M."/>
            <person name="De La Torre J.R."/>
            <person name="Picazo A."/>
            <person name="Camacho A."/>
            <person name="Rodriguez-Valera F."/>
        </authorList>
    </citation>
    <scope>NUCLEOTIDE SEQUENCE [LARGE SCALE GENOMIC DNA]</scope>
    <source>
        <strain evidence="9">MED-G55</strain>
    </source>
</reference>
<evidence type="ECO:0000256" key="2">
    <source>
        <dbReference type="ARBA" id="ARBA00022617"/>
    </source>
</evidence>
<feature type="domain" description="Cytochrome c" evidence="8">
    <location>
        <begin position="34"/>
        <end position="137"/>
    </location>
</feature>
<dbReference type="GO" id="GO:0020037">
    <property type="term" value="F:heme binding"/>
    <property type="evidence" value="ECO:0007669"/>
    <property type="project" value="InterPro"/>
</dbReference>
<evidence type="ECO:0000256" key="7">
    <source>
        <dbReference type="SAM" id="SignalP"/>
    </source>
</evidence>
<evidence type="ECO:0000256" key="5">
    <source>
        <dbReference type="ARBA" id="ARBA00023004"/>
    </source>
</evidence>
<proteinExistence type="predicted"/>
<dbReference type="InterPro" id="IPR036909">
    <property type="entry name" value="Cyt_c-like_dom_sf"/>
</dbReference>
<evidence type="ECO:0000256" key="1">
    <source>
        <dbReference type="ARBA" id="ARBA00022448"/>
    </source>
</evidence>
<dbReference type="SUPFAM" id="SSF46626">
    <property type="entry name" value="Cytochrome c"/>
    <property type="match status" value="1"/>
</dbReference>
<dbReference type="Gene3D" id="1.10.760.10">
    <property type="entry name" value="Cytochrome c-like domain"/>
    <property type="match status" value="1"/>
</dbReference>
<protein>
    <submittedName>
        <fullName evidence="9">Cytochrome c family protein</fullName>
    </submittedName>
</protein>